<dbReference type="GO" id="GO:0016020">
    <property type="term" value="C:membrane"/>
    <property type="evidence" value="ECO:0007669"/>
    <property type="project" value="UniProtKB-SubCell"/>
</dbReference>
<feature type="domain" description="Major facilitator superfamily (MFS) profile" evidence="6">
    <location>
        <begin position="1"/>
        <end position="444"/>
    </location>
</feature>
<feature type="transmembrane region" description="Helical" evidence="5">
    <location>
        <begin position="418"/>
        <end position="440"/>
    </location>
</feature>
<dbReference type="InterPro" id="IPR020846">
    <property type="entry name" value="MFS_dom"/>
</dbReference>
<feature type="transmembrane region" description="Helical" evidence="5">
    <location>
        <begin position="120"/>
        <end position="145"/>
    </location>
</feature>
<keyword evidence="3 5" id="KW-1133">Transmembrane helix</keyword>
<gene>
    <name evidence="7" type="ORF">BpHYR1_054211</name>
</gene>
<dbReference type="InterPro" id="IPR036259">
    <property type="entry name" value="MFS_trans_sf"/>
</dbReference>
<dbReference type="PANTHER" id="PTHR11662">
    <property type="entry name" value="SOLUTE CARRIER FAMILY 17"/>
    <property type="match status" value="1"/>
</dbReference>
<evidence type="ECO:0000259" key="6">
    <source>
        <dbReference type="PROSITE" id="PS50850"/>
    </source>
</evidence>
<dbReference type="AlphaFoldDB" id="A0A3M7PZ61"/>
<feature type="transmembrane region" description="Helical" evidence="5">
    <location>
        <begin position="95"/>
        <end position="114"/>
    </location>
</feature>
<sequence>MQKIDMSIAIVCMINNTALKNSRSQQTVLTDLSQNSSDHLCPSHIYNAKIKHDGPFAWRKSTQGLILSAYFYGYIITQIKIPGGWLSYIFSVKKVIAFSMGIGSLITILIPFFARLSYKALIVCLFFTGLAHGAFWPSASAFWAYWAPNSERSRLVGIASSGSKLGNIIALSLGGILCVYGFDGGWPSIFYIFGCAGIVWSVLMLTLASDTPSEHRFIGKREKEFIFEETKKSINIKNKIPWTEILTSKACLSIFIAHFAHNWGNYLFLTQIPSFLKDVLHFDIKSNGFVSSIPYAASWVATTIACFLSDYATKNSKISRTMVRRIFSAIGHFIPAFLIIGLSFIDCSNVVLGVIILTLGVSFDAVNTGAGYLVNINDIAGPYSGILFGVSNTIATLPGILSPYIAGLMTKNHSQEEWQMVFIICSVIYIVGGIISLFLLDANLQPWAKIDKDSISRSDLREGEKI</sequence>
<evidence type="ECO:0000256" key="2">
    <source>
        <dbReference type="ARBA" id="ARBA00022692"/>
    </source>
</evidence>
<dbReference type="OrthoDB" id="2985014at2759"/>
<feature type="transmembrane region" description="Helical" evidence="5">
    <location>
        <begin position="351"/>
        <end position="374"/>
    </location>
</feature>
<dbReference type="STRING" id="10195.A0A3M7PZ61"/>
<dbReference type="EMBL" id="REGN01008244">
    <property type="protein sequence ID" value="RNA04065.1"/>
    <property type="molecule type" value="Genomic_DNA"/>
</dbReference>
<dbReference type="GO" id="GO:0006820">
    <property type="term" value="P:monoatomic anion transport"/>
    <property type="evidence" value="ECO:0007669"/>
    <property type="project" value="TreeGrafter"/>
</dbReference>
<dbReference type="Proteomes" id="UP000276133">
    <property type="component" value="Unassembled WGS sequence"/>
</dbReference>
<proteinExistence type="predicted"/>
<organism evidence="7 8">
    <name type="scientific">Brachionus plicatilis</name>
    <name type="common">Marine rotifer</name>
    <name type="synonym">Brachionus muelleri</name>
    <dbReference type="NCBI Taxonomy" id="10195"/>
    <lineage>
        <taxon>Eukaryota</taxon>
        <taxon>Metazoa</taxon>
        <taxon>Spiralia</taxon>
        <taxon>Gnathifera</taxon>
        <taxon>Rotifera</taxon>
        <taxon>Eurotatoria</taxon>
        <taxon>Monogononta</taxon>
        <taxon>Pseudotrocha</taxon>
        <taxon>Ploima</taxon>
        <taxon>Brachionidae</taxon>
        <taxon>Brachionus</taxon>
    </lineage>
</organism>
<feature type="transmembrane region" description="Helical" evidence="5">
    <location>
        <begin position="165"/>
        <end position="182"/>
    </location>
</feature>
<dbReference type="CDD" id="cd17318">
    <property type="entry name" value="MFS_SLC17"/>
    <property type="match status" value="1"/>
</dbReference>
<comment type="subcellular location">
    <subcellularLocation>
        <location evidence="1">Membrane</location>
        <topology evidence="1">Multi-pass membrane protein</topology>
    </subcellularLocation>
</comment>
<evidence type="ECO:0000256" key="5">
    <source>
        <dbReference type="SAM" id="Phobius"/>
    </source>
</evidence>
<dbReference type="InterPro" id="IPR050382">
    <property type="entry name" value="MFS_Na/Anion_cotransporter"/>
</dbReference>
<keyword evidence="2 5" id="KW-0812">Transmembrane</keyword>
<dbReference type="SUPFAM" id="SSF103473">
    <property type="entry name" value="MFS general substrate transporter"/>
    <property type="match status" value="1"/>
</dbReference>
<keyword evidence="4 5" id="KW-0472">Membrane</keyword>
<feature type="transmembrane region" description="Helical" evidence="5">
    <location>
        <begin position="188"/>
        <end position="208"/>
    </location>
</feature>
<evidence type="ECO:0000256" key="3">
    <source>
        <dbReference type="ARBA" id="ARBA00022989"/>
    </source>
</evidence>
<protein>
    <submittedName>
        <fullName evidence="7">Sialin-like</fullName>
    </submittedName>
</protein>
<feature type="transmembrane region" description="Helical" evidence="5">
    <location>
        <begin position="386"/>
        <end position="406"/>
    </location>
</feature>
<evidence type="ECO:0000313" key="8">
    <source>
        <dbReference type="Proteomes" id="UP000276133"/>
    </source>
</evidence>
<feature type="transmembrane region" description="Helical" evidence="5">
    <location>
        <begin position="326"/>
        <end position="345"/>
    </location>
</feature>
<reference evidence="7 8" key="1">
    <citation type="journal article" date="2018" name="Sci. Rep.">
        <title>Genomic signatures of local adaptation to the degree of environmental predictability in rotifers.</title>
        <authorList>
            <person name="Franch-Gras L."/>
            <person name="Hahn C."/>
            <person name="Garcia-Roger E.M."/>
            <person name="Carmona M.J."/>
            <person name="Serra M."/>
            <person name="Gomez A."/>
        </authorList>
    </citation>
    <scope>NUCLEOTIDE SEQUENCE [LARGE SCALE GENOMIC DNA]</scope>
    <source>
        <strain evidence="7">HYR1</strain>
    </source>
</reference>
<evidence type="ECO:0000256" key="4">
    <source>
        <dbReference type="ARBA" id="ARBA00023136"/>
    </source>
</evidence>
<dbReference type="PANTHER" id="PTHR11662:SF399">
    <property type="entry name" value="FI19708P1-RELATED"/>
    <property type="match status" value="1"/>
</dbReference>
<dbReference type="Pfam" id="PF07690">
    <property type="entry name" value="MFS_1"/>
    <property type="match status" value="1"/>
</dbReference>
<dbReference type="PROSITE" id="PS50850">
    <property type="entry name" value="MFS"/>
    <property type="match status" value="1"/>
</dbReference>
<dbReference type="FunFam" id="1.20.1250.20:FF:000532">
    <property type="entry name" value="SLC (SoLute Carrier) homolog"/>
    <property type="match status" value="1"/>
</dbReference>
<comment type="caution">
    <text evidence="7">The sequence shown here is derived from an EMBL/GenBank/DDBJ whole genome shotgun (WGS) entry which is preliminary data.</text>
</comment>
<evidence type="ECO:0000256" key="1">
    <source>
        <dbReference type="ARBA" id="ARBA00004141"/>
    </source>
</evidence>
<dbReference type="InterPro" id="IPR011701">
    <property type="entry name" value="MFS"/>
</dbReference>
<dbReference type="Gene3D" id="1.20.1250.20">
    <property type="entry name" value="MFS general substrate transporter like domains"/>
    <property type="match status" value="2"/>
</dbReference>
<evidence type="ECO:0000313" key="7">
    <source>
        <dbReference type="EMBL" id="RNA04065.1"/>
    </source>
</evidence>
<accession>A0A3M7PZ61</accession>
<name>A0A3M7PZ61_BRAPC</name>
<keyword evidence="8" id="KW-1185">Reference proteome</keyword>
<dbReference type="GO" id="GO:0022857">
    <property type="term" value="F:transmembrane transporter activity"/>
    <property type="evidence" value="ECO:0007669"/>
    <property type="project" value="InterPro"/>
</dbReference>